<organism evidence="2 3">
    <name type="scientific">Collinsella intestinalis DSM 13280</name>
    <dbReference type="NCBI Taxonomy" id="521003"/>
    <lineage>
        <taxon>Bacteria</taxon>
        <taxon>Bacillati</taxon>
        <taxon>Actinomycetota</taxon>
        <taxon>Coriobacteriia</taxon>
        <taxon>Coriobacteriales</taxon>
        <taxon>Coriobacteriaceae</taxon>
        <taxon>Collinsella</taxon>
    </lineage>
</organism>
<dbReference type="RefSeq" id="WP_006722549.1">
    <property type="nucleotide sequence ID" value="NZ_GG692710.1"/>
</dbReference>
<feature type="domain" description="HTH cro/C1-type" evidence="1">
    <location>
        <begin position="22"/>
        <end position="62"/>
    </location>
</feature>
<gene>
    <name evidence="2" type="ORF">COLINT_02305</name>
</gene>
<proteinExistence type="predicted"/>
<dbReference type="GO" id="GO:0003677">
    <property type="term" value="F:DNA binding"/>
    <property type="evidence" value="ECO:0007669"/>
    <property type="project" value="InterPro"/>
</dbReference>
<dbReference type="SUPFAM" id="SSF47413">
    <property type="entry name" value="lambda repressor-like DNA-binding domains"/>
    <property type="match status" value="1"/>
</dbReference>
<dbReference type="STRING" id="521003.COLINT_02305"/>
<protein>
    <recommendedName>
        <fullName evidence="1">HTH cro/C1-type domain-containing protein</fullName>
    </recommendedName>
</protein>
<name>C4F8D4_9ACTN</name>
<evidence type="ECO:0000313" key="3">
    <source>
        <dbReference type="Proteomes" id="UP000003295"/>
    </source>
</evidence>
<dbReference type="CDD" id="cd00093">
    <property type="entry name" value="HTH_XRE"/>
    <property type="match status" value="1"/>
</dbReference>
<dbReference type="eggNOG" id="ENOG5031UX9">
    <property type="taxonomic scope" value="Bacteria"/>
</dbReference>
<reference evidence="2 3" key="1">
    <citation type="submission" date="2009-04" db="EMBL/GenBank/DDBJ databases">
        <authorList>
            <person name="Weinstock G."/>
            <person name="Sodergren E."/>
            <person name="Clifton S."/>
            <person name="Fulton L."/>
            <person name="Fulton B."/>
            <person name="Courtney L."/>
            <person name="Fronick C."/>
            <person name="Harrison M."/>
            <person name="Strong C."/>
            <person name="Farmer C."/>
            <person name="Delahaunty K."/>
            <person name="Markovic C."/>
            <person name="Hall O."/>
            <person name="Minx P."/>
            <person name="Tomlinson C."/>
            <person name="Mitreva M."/>
            <person name="Nelson J."/>
            <person name="Hou S."/>
            <person name="Wollam A."/>
            <person name="Pepin K.H."/>
            <person name="Johnson M."/>
            <person name="Bhonagiri V."/>
            <person name="Nash W.E."/>
            <person name="Warren W."/>
            <person name="Chinwalla A."/>
            <person name="Mardis E.R."/>
            <person name="Wilson R.K."/>
        </authorList>
    </citation>
    <scope>NUCLEOTIDE SEQUENCE [LARGE SCALE GENOMIC DNA]</scope>
    <source>
        <strain evidence="2 3">DSM 13280</strain>
    </source>
</reference>
<dbReference type="PROSITE" id="PS50943">
    <property type="entry name" value="HTH_CROC1"/>
    <property type="match status" value="1"/>
</dbReference>
<dbReference type="Proteomes" id="UP000003295">
    <property type="component" value="Unassembled WGS sequence"/>
</dbReference>
<dbReference type="AlphaFoldDB" id="C4F8D4"/>
<accession>C4F8D4</accession>
<dbReference type="Gene3D" id="1.10.260.40">
    <property type="entry name" value="lambda repressor-like DNA-binding domains"/>
    <property type="match status" value="1"/>
</dbReference>
<dbReference type="HOGENOM" id="CLU_2878112_0_0_11"/>
<comment type="caution">
    <text evidence="2">The sequence shown here is derived from an EMBL/GenBank/DDBJ whole genome shotgun (WGS) entry which is preliminary data.</text>
</comment>
<sequence length="63" mass="7025">MDKIAEKVGAWLLIAGHTKQVLAEKLGMSVGTLNNRLSGEFEWSWSEVCQLSEIIGCQLSDFR</sequence>
<evidence type="ECO:0000313" key="2">
    <source>
        <dbReference type="EMBL" id="EEP44806.1"/>
    </source>
</evidence>
<dbReference type="EMBL" id="ABXH02000005">
    <property type="protein sequence ID" value="EEP44806.1"/>
    <property type="molecule type" value="Genomic_DNA"/>
</dbReference>
<dbReference type="InterPro" id="IPR010982">
    <property type="entry name" value="Lambda_DNA-bd_dom_sf"/>
</dbReference>
<dbReference type="InterPro" id="IPR001387">
    <property type="entry name" value="Cro/C1-type_HTH"/>
</dbReference>
<evidence type="ECO:0000259" key="1">
    <source>
        <dbReference type="PROSITE" id="PS50943"/>
    </source>
</evidence>